<feature type="non-terminal residue" evidence="1">
    <location>
        <position position="1"/>
    </location>
</feature>
<protein>
    <submittedName>
        <fullName evidence="1">Uncharacterized protein</fullName>
    </submittedName>
</protein>
<dbReference type="AlphaFoldDB" id="X1K8D7"/>
<sequence>QISQATDSHVLDVRGKTIIVSKRQIKKKNKN</sequence>
<gene>
    <name evidence="1" type="ORF">S06H3_19030</name>
</gene>
<evidence type="ECO:0000313" key="1">
    <source>
        <dbReference type="EMBL" id="GAI03297.1"/>
    </source>
</evidence>
<organism evidence="1">
    <name type="scientific">marine sediment metagenome</name>
    <dbReference type="NCBI Taxonomy" id="412755"/>
    <lineage>
        <taxon>unclassified sequences</taxon>
        <taxon>metagenomes</taxon>
        <taxon>ecological metagenomes</taxon>
    </lineage>
</organism>
<accession>X1K8D7</accession>
<proteinExistence type="predicted"/>
<reference evidence="1" key="1">
    <citation type="journal article" date="2014" name="Front. Microbiol.">
        <title>High frequency of phylogenetically diverse reductive dehalogenase-homologous genes in deep subseafloor sedimentary metagenomes.</title>
        <authorList>
            <person name="Kawai M."/>
            <person name="Futagami T."/>
            <person name="Toyoda A."/>
            <person name="Takaki Y."/>
            <person name="Nishi S."/>
            <person name="Hori S."/>
            <person name="Arai W."/>
            <person name="Tsubouchi T."/>
            <person name="Morono Y."/>
            <person name="Uchiyama I."/>
            <person name="Ito T."/>
            <person name="Fujiyama A."/>
            <person name="Inagaki F."/>
            <person name="Takami H."/>
        </authorList>
    </citation>
    <scope>NUCLEOTIDE SEQUENCE</scope>
    <source>
        <strain evidence="1">Expedition CK06-06</strain>
    </source>
</reference>
<name>X1K8D7_9ZZZZ</name>
<comment type="caution">
    <text evidence="1">The sequence shown here is derived from an EMBL/GenBank/DDBJ whole genome shotgun (WGS) entry which is preliminary data.</text>
</comment>
<dbReference type="EMBL" id="BARV01009695">
    <property type="protein sequence ID" value="GAI03297.1"/>
    <property type="molecule type" value="Genomic_DNA"/>
</dbReference>